<accession>A0A0A2M423</accession>
<keyword evidence="2" id="KW-0732">Signal</keyword>
<evidence type="ECO:0000256" key="1">
    <source>
        <dbReference type="SAM" id="MobiDB-lite"/>
    </source>
</evidence>
<dbReference type="STRING" id="1121895.GCA_000378485_02327"/>
<comment type="caution">
    <text evidence="3">The sequence shown here is derived from an EMBL/GenBank/DDBJ whole genome shotgun (WGS) entry which is preliminary data.</text>
</comment>
<dbReference type="AlphaFoldDB" id="A0A0A2M423"/>
<keyword evidence="4" id="KW-1185">Reference proteome</keyword>
<feature type="chain" id="PRO_5001990866" evidence="2">
    <location>
        <begin position="20"/>
        <end position="99"/>
    </location>
</feature>
<evidence type="ECO:0000256" key="2">
    <source>
        <dbReference type="SAM" id="SignalP"/>
    </source>
</evidence>
<sequence>MKKVFLTLGAILVFGMAQAQTQPTTTPKKEPVTTQVKEKSKKEAEGVQPAVQVNTAEPLSKDAVAPEDGVTADHVKVSPKTKITKDSTAVKKVKSSKKS</sequence>
<feature type="signal peptide" evidence="2">
    <location>
        <begin position="1"/>
        <end position="19"/>
    </location>
</feature>
<dbReference type="EMBL" id="JRLX01000005">
    <property type="protein sequence ID" value="KGO87407.1"/>
    <property type="molecule type" value="Genomic_DNA"/>
</dbReference>
<dbReference type="Proteomes" id="UP000030152">
    <property type="component" value="Unassembled WGS sequence"/>
</dbReference>
<feature type="compositionally biased region" description="Basic and acidic residues" evidence="1">
    <location>
        <begin position="27"/>
        <end position="45"/>
    </location>
</feature>
<dbReference type="RefSeq" id="WP_020213491.1">
    <property type="nucleotide sequence ID" value="NZ_JRLX01000005.1"/>
</dbReference>
<name>A0A0A2M423_9FLAO</name>
<feature type="region of interest" description="Disordered" evidence="1">
    <location>
        <begin position="19"/>
        <end position="99"/>
    </location>
</feature>
<evidence type="ECO:0000313" key="4">
    <source>
        <dbReference type="Proteomes" id="UP000030152"/>
    </source>
</evidence>
<organism evidence="3 4">
    <name type="scientific">Flavobacterium rivuli WB 3.3-2 = DSM 21788</name>
    <dbReference type="NCBI Taxonomy" id="1121895"/>
    <lineage>
        <taxon>Bacteria</taxon>
        <taxon>Pseudomonadati</taxon>
        <taxon>Bacteroidota</taxon>
        <taxon>Flavobacteriia</taxon>
        <taxon>Flavobacteriales</taxon>
        <taxon>Flavobacteriaceae</taxon>
        <taxon>Flavobacterium</taxon>
    </lineage>
</organism>
<evidence type="ECO:0000313" key="3">
    <source>
        <dbReference type="EMBL" id="KGO87407.1"/>
    </source>
</evidence>
<proteinExistence type="predicted"/>
<gene>
    <name evidence="3" type="ORF">Q765_07005</name>
</gene>
<reference evidence="3 4" key="1">
    <citation type="submission" date="2013-09" db="EMBL/GenBank/DDBJ databases">
        <authorList>
            <person name="Zeng Z."/>
            <person name="Chen C."/>
        </authorList>
    </citation>
    <scope>NUCLEOTIDE SEQUENCE [LARGE SCALE GENOMIC DNA]</scope>
    <source>
        <strain evidence="3 4">WB 3.3-2</strain>
    </source>
</reference>
<protein>
    <submittedName>
        <fullName evidence="3">Uncharacterized protein</fullName>
    </submittedName>
</protein>